<keyword evidence="19" id="KW-1185">Reference proteome</keyword>
<evidence type="ECO:0000256" key="15">
    <source>
        <dbReference type="SAM" id="Coils"/>
    </source>
</evidence>
<protein>
    <recommendedName>
        <fullName evidence="14">E3 ubiquitin protein ligase</fullName>
        <ecNumber evidence="14">2.3.2.27</ecNumber>
    </recommendedName>
</protein>
<reference evidence="18 19" key="1">
    <citation type="submission" date="2016-07" db="EMBL/GenBank/DDBJ databases">
        <title>Pervasive Adenine N6-methylation of Active Genes in Fungi.</title>
        <authorList>
            <consortium name="DOE Joint Genome Institute"/>
            <person name="Mondo S.J."/>
            <person name="Dannebaum R.O."/>
            <person name="Kuo R.C."/>
            <person name="Labutti K."/>
            <person name="Haridas S."/>
            <person name="Kuo A."/>
            <person name="Salamov A."/>
            <person name="Ahrendt S.R."/>
            <person name="Lipzen A."/>
            <person name="Sullivan W."/>
            <person name="Andreopoulos W.B."/>
            <person name="Clum A."/>
            <person name="Lindquist E."/>
            <person name="Daum C."/>
            <person name="Ramamoorthy G.K."/>
            <person name="Gryganskyi A."/>
            <person name="Culley D."/>
            <person name="Magnuson J.K."/>
            <person name="James T.Y."/>
            <person name="O'Malley M.A."/>
            <person name="Stajich J.E."/>
            <person name="Spatafora J.W."/>
            <person name="Visel A."/>
            <person name="Grigoriev I.V."/>
        </authorList>
    </citation>
    <scope>NUCLEOTIDE SEQUENCE [LARGE SCALE GENOMIC DNA]</scope>
    <source>
        <strain evidence="18 19">NRRL 3301</strain>
    </source>
</reference>
<dbReference type="GO" id="GO:0008270">
    <property type="term" value="F:zinc ion binding"/>
    <property type="evidence" value="ECO:0007669"/>
    <property type="project" value="UniProtKB-KW"/>
</dbReference>
<feature type="coiled-coil region" evidence="15">
    <location>
        <begin position="391"/>
        <end position="493"/>
    </location>
</feature>
<dbReference type="InterPro" id="IPR017907">
    <property type="entry name" value="Znf_RING_CS"/>
</dbReference>
<evidence type="ECO:0000256" key="16">
    <source>
        <dbReference type="SAM" id="MobiDB-lite"/>
    </source>
</evidence>
<dbReference type="GO" id="GO:0061630">
    <property type="term" value="F:ubiquitin protein ligase activity"/>
    <property type="evidence" value="ECO:0007669"/>
    <property type="project" value="UniProtKB-EC"/>
</dbReference>
<dbReference type="GO" id="GO:0016567">
    <property type="term" value="P:protein ubiquitination"/>
    <property type="evidence" value="ECO:0007669"/>
    <property type="project" value="UniProtKB-UniRule"/>
</dbReference>
<keyword evidence="6 14" id="KW-0479">Metal-binding</keyword>
<feature type="compositionally biased region" description="Pro residues" evidence="16">
    <location>
        <begin position="34"/>
        <end position="43"/>
    </location>
</feature>
<dbReference type="Gene3D" id="3.30.40.10">
    <property type="entry name" value="Zinc/RING finger domain, C3HC4 (zinc finger)"/>
    <property type="match status" value="1"/>
</dbReference>
<dbReference type="CDD" id="cd16499">
    <property type="entry name" value="RING-HC_Bre1-like"/>
    <property type="match status" value="1"/>
</dbReference>
<evidence type="ECO:0000256" key="7">
    <source>
        <dbReference type="ARBA" id="ARBA00022771"/>
    </source>
</evidence>
<dbReference type="PROSITE" id="PS00518">
    <property type="entry name" value="ZF_RING_1"/>
    <property type="match status" value="1"/>
</dbReference>
<evidence type="ECO:0000256" key="3">
    <source>
        <dbReference type="ARBA" id="ARBA00004906"/>
    </source>
</evidence>
<dbReference type="InterPro" id="IPR013956">
    <property type="entry name" value="E3_ubiquit_lig_Bre1"/>
</dbReference>
<dbReference type="GO" id="GO:0033503">
    <property type="term" value="C:HULC complex"/>
    <property type="evidence" value="ECO:0007669"/>
    <property type="project" value="TreeGrafter"/>
</dbReference>
<gene>
    <name evidence="18" type="ORF">DM01DRAFT_1335814</name>
</gene>
<comment type="similarity">
    <text evidence="4 14">Belongs to the BRE1 family.</text>
</comment>
<evidence type="ECO:0000256" key="12">
    <source>
        <dbReference type="ARBA" id="ARBA00023242"/>
    </source>
</evidence>
<dbReference type="InterPro" id="IPR018957">
    <property type="entry name" value="Znf_C3HC4_RING-type"/>
</dbReference>
<evidence type="ECO:0000259" key="17">
    <source>
        <dbReference type="PROSITE" id="PS50089"/>
    </source>
</evidence>
<accession>A0A1X2GHH7</accession>
<evidence type="ECO:0000256" key="6">
    <source>
        <dbReference type="ARBA" id="ARBA00022723"/>
    </source>
</evidence>
<dbReference type="GO" id="GO:0005634">
    <property type="term" value="C:nucleus"/>
    <property type="evidence" value="ECO:0007669"/>
    <property type="project" value="UniProtKB-SubCell"/>
</dbReference>
<sequence>MASSDHKRRWPESNPGVPSRPLKKRFTSTNVMPPTTPSEPPQQQPQIDNIAVKPLSKEDWLQKLKGAKMQCQDLTAKDTTVDADTRQLEAMYGLLRVQWNLVQRDLYMIAKSNVMSNVPSLDDLPSHTPFTERGTLEKSHDIAKELQTLILNQLKAWLHEATELEQASKSADTNQQQLCNWLDKEIKDLRGLRENGRQFLLELEERQRQLAQQSDHMESQIAAKAQELEQNQDTIDTCVASLKQAQRRYDRSRSKVLATVASGGIDDLTEDDLDVVYTGPVAPVRRSATPDDAPSSSDANDDTNQPPSDPANTIDLAQLARKQQLDEYKLLIQARDKTILDMKQDRERLLNDMDRFHQQLDQLPDERITSTEYYKNLQSSVDYYRHRGDQLEQARNALDRSLDDLARTRQRWDDEVHSEKTSEDAAMDIERKRLESDLVRIRSQRDAFQTQYKDMQAKEAKIRDVQAQIIEAAQNQKEYIATLESRLQQLKMDTSVAGPLEDNLKAYQNLQLSICHNQNVLERLKGMEEQCDPIESQSRISQLKTQVNQLQQALDAWPAKDSPTYQVMVDLADAASEMKKSSLLVDMYEKTESQLLDQMDRVGAIYGRLEEQGARKIFSEPFKPDLKGKLQAEKSKFAQTFPSLVAAKEKQQNNVSTLRMTCEKQMKLVVQLQEREKSLRIQLADKEFAALRKSQALEEDKNTVDDLTQQVDEAKLTLEQLEEHLTEVQKLVKDKTRAMEEEKKLASQVQDEHEKLKRRWELTSHGDNPQEQQLVEECEELRSLLKCSTCKTRFRSHLITRCMHTFCKRCIDDRIETRQRRCPTCGEAFGSTDVRQFFL</sequence>
<dbReference type="EMBL" id="MCGT01000014">
    <property type="protein sequence ID" value="ORX53956.1"/>
    <property type="molecule type" value="Genomic_DNA"/>
</dbReference>
<evidence type="ECO:0000256" key="10">
    <source>
        <dbReference type="ARBA" id="ARBA00022853"/>
    </source>
</evidence>
<dbReference type="EC" id="2.3.2.27" evidence="14"/>
<organism evidence="18 19">
    <name type="scientific">Hesseltinella vesiculosa</name>
    <dbReference type="NCBI Taxonomy" id="101127"/>
    <lineage>
        <taxon>Eukaryota</taxon>
        <taxon>Fungi</taxon>
        <taxon>Fungi incertae sedis</taxon>
        <taxon>Mucoromycota</taxon>
        <taxon>Mucoromycotina</taxon>
        <taxon>Mucoromycetes</taxon>
        <taxon>Mucorales</taxon>
        <taxon>Cunninghamellaceae</taxon>
        <taxon>Hesseltinella</taxon>
    </lineage>
</organism>
<keyword evidence="5 14" id="KW-0808">Transferase</keyword>
<comment type="caution">
    <text evidence="18">The sequence shown here is derived from an EMBL/GenBank/DDBJ whole genome shotgun (WGS) entry which is preliminary data.</text>
</comment>
<dbReference type="SMART" id="SM00184">
    <property type="entry name" value="RING"/>
    <property type="match status" value="1"/>
</dbReference>
<keyword evidence="10 14" id="KW-0156">Chromatin regulator</keyword>
<feature type="compositionally biased region" description="Low complexity" evidence="16">
    <location>
        <begin position="290"/>
        <end position="304"/>
    </location>
</feature>
<keyword evidence="8 14" id="KW-0833">Ubl conjugation pathway</keyword>
<dbReference type="PANTHER" id="PTHR23163:SF0">
    <property type="entry name" value="E3 UBIQUITIN-PROTEIN LIGASE BRE1"/>
    <property type="match status" value="1"/>
</dbReference>
<evidence type="ECO:0000256" key="4">
    <source>
        <dbReference type="ARBA" id="ARBA00005555"/>
    </source>
</evidence>
<dbReference type="Pfam" id="PF00097">
    <property type="entry name" value="zf-C3HC4"/>
    <property type="match status" value="1"/>
</dbReference>
<feature type="domain" description="RING-type" evidence="17">
    <location>
        <begin position="787"/>
        <end position="825"/>
    </location>
</feature>
<keyword evidence="9 14" id="KW-0862">Zinc</keyword>
<feature type="region of interest" description="Disordered" evidence="16">
    <location>
        <begin position="281"/>
        <end position="312"/>
    </location>
</feature>
<dbReference type="PROSITE" id="PS50089">
    <property type="entry name" value="ZF_RING_2"/>
    <property type="match status" value="1"/>
</dbReference>
<dbReference type="UniPathway" id="UPA00143"/>
<keyword evidence="11 14" id="KW-0175">Coiled coil</keyword>
<evidence type="ECO:0000256" key="2">
    <source>
        <dbReference type="ARBA" id="ARBA00004123"/>
    </source>
</evidence>
<comment type="pathway">
    <text evidence="3 14">Protein modification; protein ubiquitination.</text>
</comment>
<dbReference type="SUPFAM" id="SSF57850">
    <property type="entry name" value="RING/U-box"/>
    <property type="match status" value="1"/>
</dbReference>
<comment type="catalytic activity">
    <reaction evidence="1 14">
        <text>S-ubiquitinyl-[E2 ubiquitin-conjugating enzyme]-L-cysteine + [acceptor protein]-L-lysine = [E2 ubiquitin-conjugating enzyme]-L-cysteine + N(6)-ubiquitinyl-[acceptor protein]-L-lysine.</text>
        <dbReference type="EC" id="2.3.2.27"/>
    </reaction>
</comment>
<dbReference type="STRING" id="101127.A0A1X2GHH7"/>
<comment type="subcellular location">
    <subcellularLocation>
        <location evidence="2 14">Nucleus</location>
    </subcellularLocation>
</comment>
<proteinExistence type="inferred from homology"/>
<dbReference type="OrthoDB" id="10266039at2759"/>
<evidence type="ECO:0000313" key="18">
    <source>
        <dbReference type="EMBL" id="ORX53956.1"/>
    </source>
</evidence>
<feature type="region of interest" description="Disordered" evidence="16">
    <location>
        <begin position="1"/>
        <end position="47"/>
    </location>
</feature>
<evidence type="ECO:0000256" key="13">
    <source>
        <dbReference type="PROSITE-ProRule" id="PRU00175"/>
    </source>
</evidence>
<dbReference type="PANTHER" id="PTHR23163">
    <property type="entry name" value="RING FINGER PROTEIN-RELATED"/>
    <property type="match status" value="1"/>
</dbReference>
<evidence type="ECO:0000256" key="9">
    <source>
        <dbReference type="ARBA" id="ARBA00022833"/>
    </source>
</evidence>
<keyword evidence="12 14" id="KW-0539">Nucleus</keyword>
<evidence type="ECO:0000256" key="5">
    <source>
        <dbReference type="ARBA" id="ARBA00022679"/>
    </source>
</evidence>
<keyword evidence="7 13" id="KW-0863">Zinc-finger</keyword>
<evidence type="ECO:0000313" key="19">
    <source>
        <dbReference type="Proteomes" id="UP000242146"/>
    </source>
</evidence>
<evidence type="ECO:0000256" key="11">
    <source>
        <dbReference type="ARBA" id="ARBA00023054"/>
    </source>
</evidence>
<dbReference type="InterPro" id="IPR013083">
    <property type="entry name" value="Znf_RING/FYVE/PHD"/>
</dbReference>
<dbReference type="InterPro" id="IPR001841">
    <property type="entry name" value="Znf_RING"/>
</dbReference>
<evidence type="ECO:0000256" key="1">
    <source>
        <dbReference type="ARBA" id="ARBA00000900"/>
    </source>
</evidence>
<evidence type="ECO:0000256" key="14">
    <source>
        <dbReference type="RuleBase" id="RU365038"/>
    </source>
</evidence>
<name>A0A1X2GHH7_9FUNG</name>
<evidence type="ECO:0000256" key="8">
    <source>
        <dbReference type="ARBA" id="ARBA00022786"/>
    </source>
</evidence>
<dbReference type="GO" id="GO:0006325">
    <property type="term" value="P:chromatin organization"/>
    <property type="evidence" value="ECO:0007669"/>
    <property type="project" value="UniProtKB-KW"/>
</dbReference>
<dbReference type="AlphaFoldDB" id="A0A1X2GHH7"/>
<feature type="coiled-coil region" evidence="15">
    <location>
        <begin position="697"/>
        <end position="759"/>
    </location>
</feature>
<dbReference type="Proteomes" id="UP000242146">
    <property type="component" value="Unassembled WGS sequence"/>
</dbReference>